<organism evidence="3 4">
    <name type="scientific">Orchesella dallaii</name>
    <dbReference type="NCBI Taxonomy" id="48710"/>
    <lineage>
        <taxon>Eukaryota</taxon>
        <taxon>Metazoa</taxon>
        <taxon>Ecdysozoa</taxon>
        <taxon>Arthropoda</taxon>
        <taxon>Hexapoda</taxon>
        <taxon>Collembola</taxon>
        <taxon>Entomobryomorpha</taxon>
        <taxon>Entomobryoidea</taxon>
        <taxon>Orchesellidae</taxon>
        <taxon>Orchesellinae</taxon>
        <taxon>Orchesella</taxon>
    </lineage>
</organism>
<dbReference type="Pfam" id="PF13472">
    <property type="entry name" value="Lipase_GDSL_2"/>
    <property type="match status" value="1"/>
</dbReference>
<proteinExistence type="predicted"/>
<feature type="chain" id="PRO_5046696235" description="SGNH hydrolase-type esterase domain-containing protein" evidence="1">
    <location>
        <begin position="18"/>
        <end position="229"/>
    </location>
</feature>
<dbReference type="SUPFAM" id="SSF52266">
    <property type="entry name" value="SGNH hydrolase"/>
    <property type="match status" value="1"/>
</dbReference>
<dbReference type="PANTHER" id="PTHR30383:SF32">
    <property type="entry name" value="SGNH-HYDROLASE"/>
    <property type="match status" value="1"/>
</dbReference>
<dbReference type="Proteomes" id="UP001642540">
    <property type="component" value="Unassembled WGS sequence"/>
</dbReference>
<reference evidence="3 4" key="1">
    <citation type="submission" date="2024-08" db="EMBL/GenBank/DDBJ databases">
        <authorList>
            <person name="Cucini C."/>
            <person name="Frati F."/>
        </authorList>
    </citation>
    <scope>NUCLEOTIDE SEQUENCE [LARGE SCALE GENOMIC DNA]</scope>
</reference>
<accession>A0ABP1RX76</accession>
<evidence type="ECO:0000259" key="2">
    <source>
        <dbReference type="Pfam" id="PF13472"/>
    </source>
</evidence>
<dbReference type="InterPro" id="IPR036514">
    <property type="entry name" value="SGNH_hydro_sf"/>
</dbReference>
<dbReference type="Gene3D" id="3.40.50.1110">
    <property type="entry name" value="SGNH hydrolase"/>
    <property type="match status" value="1"/>
</dbReference>
<sequence length="229" mass="25929">MKFVAVIFAATLGVAFAAIPWEPEPRGDQWWVDRHNGFVQNSQINNGSMNVLFYGDSITEGWGGEGRPTYDQYYDPLGTANYGIGGDRTEHVLWRIRNGEVTSNINPKVCVLKIGTNNIGTNNEADIARGVDVILNDLRERLPNMKILLLGVLPRNNEDLTRITSNINDIIKNRDDGRNIRYLDMKNHFYYGGNNFATELYTSDLLHLSAAGYRKWAEVMDPLFREMLG</sequence>
<gene>
    <name evidence="3" type="ORF">ODALV1_LOCUS27228</name>
</gene>
<keyword evidence="4" id="KW-1185">Reference proteome</keyword>
<dbReference type="InterPro" id="IPR051532">
    <property type="entry name" value="Ester_Hydrolysis_Enzymes"/>
</dbReference>
<dbReference type="PANTHER" id="PTHR30383">
    <property type="entry name" value="THIOESTERASE 1/PROTEASE 1/LYSOPHOSPHOLIPASE L1"/>
    <property type="match status" value="1"/>
</dbReference>
<feature type="signal peptide" evidence="1">
    <location>
        <begin position="1"/>
        <end position="17"/>
    </location>
</feature>
<protein>
    <recommendedName>
        <fullName evidence="2">SGNH hydrolase-type esterase domain-containing protein</fullName>
    </recommendedName>
</protein>
<dbReference type="EMBL" id="CAXLJM020000122">
    <property type="protein sequence ID" value="CAL8138128.1"/>
    <property type="molecule type" value="Genomic_DNA"/>
</dbReference>
<dbReference type="InterPro" id="IPR013830">
    <property type="entry name" value="SGNH_hydro"/>
</dbReference>
<evidence type="ECO:0000256" key="1">
    <source>
        <dbReference type="SAM" id="SignalP"/>
    </source>
</evidence>
<comment type="caution">
    <text evidence="3">The sequence shown here is derived from an EMBL/GenBank/DDBJ whole genome shotgun (WGS) entry which is preliminary data.</text>
</comment>
<keyword evidence="1" id="KW-0732">Signal</keyword>
<feature type="domain" description="SGNH hydrolase-type esterase" evidence="2">
    <location>
        <begin position="53"/>
        <end position="214"/>
    </location>
</feature>
<name>A0ABP1RX76_9HEXA</name>
<evidence type="ECO:0000313" key="3">
    <source>
        <dbReference type="EMBL" id="CAL8138128.1"/>
    </source>
</evidence>
<evidence type="ECO:0000313" key="4">
    <source>
        <dbReference type="Proteomes" id="UP001642540"/>
    </source>
</evidence>